<reference evidence="2 4" key="1">
    <citation type="submission" date="2017-09" db="EMBL/GenBank/DDBJ databases">
        <authorList>
            <person name="Thomas P."/>
            <person name="Seyboldt C."/>
        </authorList>
    </citation>
    <scope>NUCLEOTIDE SEQUENCE [LARGE SCALE GENOMIC DNA]</scope>
    <source>
        <strain evidence="2 4">DSM 7534</strain>
    </source>
</reference>
<dbReference type="RefSeq" id="WP_066673948.1">
    <property type="nucleotide sequence ID" value="NZ_CABMIZ010000003.1"/>
</dbReference>
<dbReference type="AlphaFoldDB" id="A0A9N7JJU3"/>
<dbReference type="Proteomes" id="UP000280586">
    <property type="component" value="Chromosome"/>
</dbReference>
<reference evidence="3" key="2">
    <citation type="submission" date="2022-06" db="EMBL/GenBank/DDBJ databases">
        <authorList>
            <person name="Holder M.E."/>
            <person name="Ajami N.J."/>
            <person name="Petrosino J.F."/>
        </authorList>
    </citation>
    <scope>NUCLEOTIDE SEQUENCE</scope>
    <source>
        <strain evidence="3">RMA 8861</strain>
    </source>
</reference>
<evidence type="ECO:0000313" key="4">
    <source>
        <dbReference type="Proteomes" id="UP000280586"/>
    </source>
</evidence>
<keyword evidence="1" id="KW-0472">Membrane</keyword>
<proteinExistence type="predicted"/>
<accession>A0A9N7JJU3</accession>
<dbReference type="KEGG" id="csep:CP523_02500"/>
<sequence length="67" mass="7612">MKETVNFFTDRKVLLGIGIGMVLSTILMFGYKHNGTLSNDKVEEKARALGMHYDDECKVIFKGDEKK</sequence>
<evidence type="ECO:0000313" key="5">
    <source>
        <dbReference type="Proteomes" id="UP001055437"/>
    </source>
</evidence>
<dbReference type="OrthoDB" id="1757485at2"/>
<evidence type="ECO:0000313" key="3">
    <source>
        <dbReference type="EMBL" id="USR99988.1"/>
    </source>
</evidence>
<evidence type="ECO:0000256" key="1">
    <source>
        <dbReference type="SAM" id="Phobius"/>
    </source>
</evidence>
<dbReference type="EMBL" id="CP023671">
    <property type="protein sequence ID" value="AYE33410.1"/>
    <property type="molecule type" value="Genomic_DNA"/>
</dbReference>
<evidence type="ECO:0000313" key="2">
    <source>
        <dbReference type="EMBL" id="AYE33410.1"/>
    </source>
</evidence>
<organism evidence="2 4">
    <name type="scientific">Clostridium septicum</name>
    <dbReference type="NCBI Taxonomy" id="1504"/>
    <lineage>
        <taxon>Bacteria</taxon>
        <taxon>Bacillati</taxon>
        <taxon>Bacillota</taxon>
        <taxon>Clostridia</taxon>
        <taxon>Eubacteriales</taxon>
        <taxon>Clostridiaceae</taxon>
        <taxon>Clostridium</taxon>
    </lineage>
</organism>
<name>A0A9N7JJU3_CLOSE</name>
<feature type="transmembrane region" description="Helical" evidence="1">
    <location>
        <begin position="12"/>
        <end position="31"/>
    </location>
</feature>
<dbReference type="Proteomes" id="UP001055437">
    <property type="component" value="Chromosome"/>
</dbReference>
<protein>
    <submittedName>
        <fullName evidence="2">Uncharacterized protein</fullName>
    </submittedName>
</protein>
<dbReference type="GeneID" id="303559548"/>
<dbReference type="EMBL" id="CP099799">
    <property type="protein sequence ID" value="USR99988.1"/>
    <property type="molecule type" value="Genomic_DNA"/>
</dbReference>
<keyword evidence="1" id="KW-1133">Transmembrane helix</keyword>
<keyword evidence="1" id="KW-0812">Transmembrane</keyword>
<keyword evidence="5" id="KW-1185">Reference proteome</keyword>
<gene>
    <name evidence="2" type="ORF">CP523_02500</name>
    <name evidence="3" type="ORF">NH397_10830</name>
</gene>